<evidence type="ECO:0000259" key="5">
    <source>
        <dbReference type="Pfam" id="PF00394"/>
    </source>
</evidence>
<dbReference type="GO" id="GO:0005507">
    <property type="term" value="F:copper ion binding"/>
    <property type="evidence" value="ECO:0007669"/>
    <property type="project" value="InterPro"/>
</dbReference>
<feature type="domain" description="Plastocyanin-like" evidence="6">
    <location>
        <begin position="439"/>
        <end position="560"/>
    </location>
</feature>
<reference evidence="8 9" key="1">
    <citation type="submission" date="2020-03" db="EMBL/GenBank/DDBJ databases">
        <title>Draft Genome Sequence of Cudoniella acicularis.</title>
        <authorList>
            <person name="Buettner E."/>
            <person name="Kellner H."/>
        </authorList>
    </citation>
    <scope>NUCLEOTIDE SEQUENCE [LARGE SCALE GENOMIC DNA]</scope>
    <source>
        <strain evidence="8 9">DSM 108380</strain>
    </source>
</reference>
<evidence type="ECO:0000313" key="8">
    <source>
        <dbReference type="EMBL" id="KAF4636486.1"/>
    </source>
</evidence>
<dbReference type="InterPro" id="IPR001117">
    <property type="entry name" value="Cu-oxidase_2nd"/>
</dbReference>
<dbReference type="Proteomes" id="UP000566819">
    <property type="component" value="Unassembled WGS sequence"/>
</dbReference>
<protein>
    <recommendedName>
        <fullName evidence="10">Laccase</fullName>
    </recommendedName>
</protein>
<dbReference type="InterPro" id="IPR033138">
    <property type="entry name" value="Cu_oxidase_CS"/>
</dbReference>
<dbReference type="SUPFAM" id="SSF49503">
    <property type="entry name" value="Cupredoxins"/>
    <property type="match status" value="3"/>
</dbReference>
<dbReference type="AlphaFoldDB" id="A0A8H4RWL9"/>
<proteinExistence type="inferred from homology"/>
<comment type="similarity">
    <text evidence="1">Belongs to the multicopper oxidase family.</text>
</comment>
<dbReference type="Pfam" id="PF07731">
    <property type="entry name" value="Cu-oxidase_2"/>
    <property type="match status" value="1"/>
</dbReference>
<evidence type="ECO:0000259" key="6">
    <source>
        <dbReference type="Pfam" id="PF07731"/>
    </source>
</evidence>
<dbReference type="GO" id="GO:0016491">
    <property type="term" value="F:oxidoreductase activity"/>
    <property type="evidence" value="ECO:0007669"/>
    <property type="project" value="UniProtKB-KW"/>
</dbReference>
<keyword evidence="3" id="KW-0560">Oxidoreductase</keyword>
<dbReference type="CDD" id="cd13901">
    <property type="entry name" value="CuRO_3_MaLCC_like"/>
    <property type="match status" value="1"/>
</dbReference>
<evidence type="ECO:0000256" key="3">
    <source>
        <dbReference type="ARBA" id="ARBA00023002"/>
    </source>
</evidence>
<evidence type="ECO:0000256" key="1">
    <source>
        <dbReference type="ARBA" id="ARBA00010609"/>
    </source>
</evidence>
<dbReference type="Pfam" id="PF00394">
    <property type="entry name" value="Cu-oxidase"/>
    <property type="match status" value="1"/>
</dbReference>
<dbReference type="InterPro" id="IPR011707">
    <property type="entry name" value="Cu-oxidase-like_N"/>
</dbReference>
<keyword evidence="4" id="KW-0186">Copper</keyword>
<dbReference type="OrthoDB" id="2121828at2759"/>
<gene>
    <name evidence="8" type="ORF">G7Y89_g1594</name>
</gene>
<keyword evidence="9" id="KW-1185">Reference proteome</keyword>
<dbReference type="EMBL" id="JAAMPI010000063">
    <property type="protein sequence ID" value="KAF4636486.1"/>
    <property type="molecule type" value="Genomic_DNA"/>
</dbReference>
<evidence type="ECO:0000256" key="4">
    <source>
        <dbReference type="ARBA" id="ARBA00023008"/>
    </source>
</evidence>
<dbReference type="PANTHER" id="PTHR11709:SF145">
    <property type="entry name" value="LCC1"/>
    <property type="match status" value="1"/>
</dbReference>
<feature type="domain" description="Plastocyanin-like" evidence="7">
    <location>
        <begin position="69"/>
        <end position="181"/>
    </location>
</feature>
<dbReference type="PROSITE" id="PS00079">
    <property type="entry name" value="MULTICOPPER_OXIDASE1"/>
    <property type="match status" value="1"/>
</dbReference>
<organism evidence="8 9">
    <name type="scientific">Cudoniella acicularis</name>
    <dbReference type="NCBI Taxonomy" id="354080"/>
    <lineage>
        <taxon>Eukaryota</taxon>
        <taxon>Fungi</taxon>
        <taxon>Dikarya</taxon>
        <taxon>Ascomycota</taxon>
        <taxon>Pezizomycotina</taxon>
        <taxon>Leotiomycetes</taxon>
        <taxon>Helotiales</taxon>
        <taxon>Tricladiaceae</taxon>
        <taxon>Cudoniella</taxon>
    </lineage>
</organism>
<dbReference type="InterPro" id="IPR002355">
    <property type="entry name" value="Cu_oxidase_Cu_BS"/>
</dbReference>
<evidence type="ECO:0000259" key="7">
    <source>
        <dbReference type="Pfam" id="PF07732"/>
    </source>
</evidence>
<keyword evidence="2" id="KW-0479">Metal-binding</keyword>
<evidence type="ECO:0000256" key="2">
    <source>
        <dbReference type="ARBA" id="ARBA00022723"/>
    </source>
</evidence>
<feature type="domain" description="Plastocyanin-like" evidence="5">
    <location>
        <begin position="192"/>
        <end position="299"/>
    </location>
</feature>
<evidence type="ECO:0000313" key="9">
    <source>
        <dbReference type="Proteomes" id="UP000566819"/>
    </source>
</evidence>
<comment type="caution">
    <text evidence="8">The sequence shown here is derived from an EMBL/GenBank/DDBJ whole genome shotgun (WGS) entry which is preliminary data.</text>
</comment>
<dbReference type="Pfam" id="PF07732">
    <property type="entry name" value="Cu-oxidase_3"/>
    <property type="match status" value="1"/>
</dbReference>
<dbReference type="CDD" id="cd13854">
    <property type="entry name" value="CuRO_1_MaLCC_like"/>
    <property type="match status" value="1"/>
</dbReference>
<dbReference type="InterPro" id="IPR045087">
    <property type="entry name" value="Cu-oxidase_fam"/>
</dbReference>
<name>A0A8H4RWL9_9HELO</name>
<accession>A0A8H4RWL9</accession>
<dbReference type="PANTHER" id="PTHR11709">
    <property type="entry name" value="MULTI-COPPER OXIDASE"/>
    <property type="match status" value="1"/>
</dbReference>
<evidence type="ECO:0008006" key="10">
    <source>
        <dbReference type="Google" id="ProtNLM"/>
    </source>
</evidence>
<dbReference type="InterPro" id="IPR008972">
    <property type="entry name" value="Cupredoxin"/>
</dbReference>
<dbReference type="InterPro" id="IPR011706">
    <property type="entry name" value="Cu-oxidase_C"/>
</dbReference>
<dbReference type="PROSITE" id="PS00080">
    <property type="entry name" value="MULTICOPPER_OXIDASE2"/>
    <property type="match status" value="1"/>
</dbReference>
<sequence length="594" mass="64652">MLPMPPYLRIKASEGQATPVSDGNDANFWTDLFIRSTPNPFPRSLMNLSNSEIDPPLTGAYDFTIRRMEKAPDGVPRQFLTINGQFPGPLIEANWGDTIQVTVHNEIDAPQEGTALHWHGMLQKGTPWMDGVPGIQQCPIAPLGTFTYSFTADLYGTTWYHSHYSGQYAGGLLGPIVIHGPDENTYDIDLGPVLLTDHYHTDYFDLIEDVVSTNLTKALVKSNNNLIQGRNNFDCNLVSASTPCSSNAGLTNFQFTAGKSHRLRLINAGAEGIQMFSIDGHTLSVIANDFVPISPYTTQGKYHINAFPEISLTAPVVTLGVGQRTDVLVQGLSGVSGSYLMRSSIAACSNAQVPHSTAVIYYGSSAPATPPTTTSWPAFDNTVANQCANDPLQSTVPLYPIKPDPSPPVTQEIDINFGQNTSNFWVWTMNGESFRTDYNSPVLLLSNIGNNSYPNSPEWNVYDFGSSSSIRIWIKNPGPVAHPMHLHGHNFFVLNVGTGTWDGSIINAANPQRRDTQLVPAGGFLILQITADNPGAWPLHCHIAWHVSAGLYITVLERPADIANLQIPAVMAQTCRDWATFTGGTVPDQIDSGL</sequence>
<dbReference type="Gene3D" id="2.60.40.420">
    <property type="entry name" value="Cupredoxins - blue copper proteins"/>
    <property type="match status" value="3"/>
</dbReference>